<gene>
    <name evidence="2" type="ORF">AVW16_12830</name>
</gene>
<keyword evidence="3" id="KW-1185">Reference proteome</keyword>
<evidence type="ECO:0008006" key="4">
    <source>
        <dbReference type="Google" id="ProtNLM"/>
    </source>
</evidence>
<evidence type="ECO:0000256" key="1">
    <source>
        <dbReference type="SAM" id="MobiDB-lite"/>
    </source>
</evidence>
<proteinExistence type="predicted"/>
<protein>
    <recommendedName>
        <fullName evidence="4">DUF469 domain-containing protein</fullName>
    </recommendedName>
</protein>
<comment type="caution">
    <text evidence="2">The sequence shown here is derived from an EMBL/GenBank/DDBJ whole genome shotgun (WGS) entry which is preliminary data.</text>
</comment>
<accession>A0A161SES9</accession>
<organism evidence="2 3">
    <name type="scientific">Crenobacter luteus</name>
    <dbReference type="NCBI Taxonomy" id="1452487"/>
    <lineage>
        <taxon>Bacteria</taxon>
        <taxon>Pseudomonadati</taxon>
        <taxon>Pseudomonadota</taxon>
        <taxon>Betaproteobacteria</taxon>
        <taxon>Neisseriales</taxon>
        <taxon>Neisseriaceae</taxon>
        <taxon>Crenobacter</taxon>
    </lineage>
</organism>
<dbReference type="Pfam" id="PF04320">
    <property type="entry name" value="YggL_50S_bp"/>
    <property type="match status" value="1"/>
</dbReference>
<dbReference type="InterPro" id="IPR007416">
    <property type="entry name" value="YggL_50S_bp"/>
</dbReference>
<name>A0A161SES9_9NEIS</name>
<dbReference type="EMBL" id="LQQU01000029">
    <property type="protein sequence ID" value="KZE30275.1"/>
    <property type="molecule type" value="Genomic_DNA"/>
</dbReference>
<dbReference type="STRING" id="1452487.AVW16_12830"/>
<dbReference type="Proteomes" id="UP000076625">
    <property type="component" value="Unassembled WGS sequence"/>
</dbReference>
<reference evidence="3" key="1">
    <citation type="submission" date="2016-01" db="EMBL/GenBank/DDBJ databases">
        <title>Draft genome of Chromobacterium sp. F49.</title>
        <authorList>
            <person name="Hong K.W."/>
        </authorList>
    </citation>
    <scope>NUCLEOTIDE SEQUENCE [LARGE SCALE GENOMIC DNA]</scope>
    <source>
        <strain evidence="3">CN10</strain>
    </source>
</reference>
<feature type="region of interest" description="Disordered" evidence="1">
    <location>
        <begin position="1"/>
        <end position="23"/>
    </location>
</feature>
<feature type="compositionally biased region" description="Basic residues" evidence="1">
    <location>
        <begin position="9"/>
        <end position="23"/>
    </location>
</feature>
<sequence>MPRNPQSRQRLKRLSPRRQKKQRVGAYTQLGFALEAALHAVPPAAEDAFLDAWLSAVDEQGVSFGGSFDAGSPSLLSGMVFPVSNKPVDEEMRETLIAWLTQRPEVARVAAGELADVWHSE</sequence>
<evidence type="ECO:0000313" key="2">
    <source>
        <dbReference type="EMBL" id="KZE30275.1"/>
    </source>
</evidence>
<dbReference type="AlphaFoldDB" id="A0A161SES9"/>
<dbReference type="OrthoDB" id="9114861at2"/>
<dbReference type="RefSeq" id="WP_066613317.1">
    <property type="nucleotide sequence ID" value="NZ_LQQU01000029.1"/>
</dbReference>
<evidence type="ECO:0000313" key="3">
    <source>
        <dbReference type="Proteomes" id="UP000076625"/>
    </source>
</evidence>